<reference evidence="4" key="1">
    <citation type="submission" date="2023-02" db="EMBL/GenBank/DDBJ databases">
        <title>Georgenia sp.10Sc9-8, isolated from a soil sample collected from the Taklamakan desert.</title>
        <authorList>
            <person name="Liu S."/>
        </authorList>
    </citation>
    <scope>NUCLEOTIDE SEQUENCE</scope>
    <source>
        <strain evidence="4">10Sc9-8</strain>
    </source>
</reference>
<dbReference type="SUPFAM" id="SSF89919">
    <property type="entry name" value="Ribosome-binding factor A, RbfA"/>
    <property type="match status" value="1"/>
</dbReference>
<dbReference type="Gene3D" id="3.30.300.20">
    <property type="match status" value="1"/>
</dbReference>
<keyword evidence="1" id="KW-0963">Cytoplasm</keyword>
<organism evidence="4 5">
    <name type="scientific">Georgenia halotolerans</name>
    <dbReference type="NCBI Taxonomy" id="3028317"/>
    <lineage>
        <taxon>Bacteria</taxon>
        <taxon>Bacillati</taxon>
        <taxon>Actinomycetota</taxon>
        <taxon>Actinomycetes</taxon>
        <taxon>Micrococcales</taxon>
        <taxon>Bogoriellaceae</taxon>
        <taxon>Georgenia</taxon>
    </lineage>
</organism>
<evidence type="ECO:0000313" key="5">
    <source>
        <dbReference type="Proteomes" id="UP001165561"/>
    </source>
</evidence>
<evidence type="ECO:0000313" key="4">
    <source>
        <dbReference type="EMBL" id="MDD9205005.1"/>
    </source>
</evidence>
<dbReference type="InterPro" id="IPR000238">
    <property type="entry name" value="RbfA"/>
</dbReference>
<gene>
    <name evidence="4" type="ORF">PU560_00830</name>
</gene>
<dbReference type="PANTHER" id="PTHR33515:SF1">
    <property type="entry name" value="RIBOSOME-BINDING FACTOR A, CHLOROPLASTIC-RELATED"/>
    <property type="match status" value="1"/>
</dbReference>
<dbReference type="EMBL" id="JARACI010000177">
    <property type="protein sequence ID" value="MDD9205005.1"/>
    <property type="molecule type" value="Genomic_DNA"/>
</dbReference>
<proteinExistence type="predicted"/>
<dbReference type="PANTHER" id="PTHR33515">
    <property type="entry name" value="RIBOSOME-BINDING FACTOR A, CHLOROPLASTIC-RELATED"/>
    <property type="match status" value="1"/>
</dbReference>
<feature type="non-terminal residue" evidence="4">
    <location>
        <position position="1"/>
    </location>
</feature>
<evidence type="ECO:0000256" key="2">
    <source>
        <dbReference type="ARBA" id="ARBA00022517"/>
    </source>
</evidence>
<name>A0ABT5TSG6_9MICO</name>
<dbReference type="InterPro" id="IPR020053">
    <property type="entry name" value="Ribosome-bd_factorA_CS"/>
</dbReference>
<protein>
    <submittedName>
        <fullName evidence="4">Ribosome-binding factor A</fullName>
    </submittedName>
</protein>
<dbReference type="Proteomes" id="UP001165561">
    <property type="component" value="Unassembled WGS sequence"/>
</dbReference>
<keyword evidence="2" id="KW-0690">Ribosome biogenesis</keyword>
<evidence type="ECO:0000256" key="1">
    <source>
        <dbReference type="ARBA" id="ARBA00022490"/>
    </source>
</evidence>
<dbReference type="InterPro" id="IPR023799">
    <property type="entry name" value="RbfA_dom_sf"/>
</dbReference>
<accession>A0ABT5TSG6</accession>
<feature type="region of interest" description="Disordered" evidence="3">
    <location>
        <begin position="71"/>
        <end position="98"/>
    </location>
</feature>
<dbReference type="PROSITE" id="PS01319">
    <property type="entry name" value="RBFA"/>
    <property type="match status" value="1"/>
</dbReference>
<feature type="compositionally biased region" description="Low complexity" evidence="3">
    <location>
        <begin position="71"/>
        <end position="81"/>
    </location>
</feature>
<dbReference type="InterPro" id="IPR015946">
    <property type="entry name" value="KH_dom-like_a/b"/>
</dbReference>
<keyword evidence="5" id="KW-1185">Reference proteome</keyword>
<dbReference type="Pfam" id="PF02033">
    <property type="entry name" value="RBFA"/>
    <property type="match status" value="1"/>
</dbReference>
<comment type="caution">
    <text evidence="4">The sequence shown here is derived from an EMBL/GenBank/DDBJ whole genome shotgun (WGS) entry which is preliminary data.</text>
</comment>
<evidence type="ECO:0000256" key="3">
    <source>
        <dbReference type="SAM" id="MobiDB-lite"/>
    </source>
</evidence>
<sequence length="98" mass="10393">YTVLGSQEDRESSAAALASARGIIRSEVGRQTGLRLTPSIEFVPDAVPETAASLEEALRAAAERDAELARQAAGAAYAGEADPYRRAEDEAAEEDTER</sequence>